<dbReference type="AlphaFoldDB" id="A0A507DQ19"/>
<dbReference type="GO" id="GO:0005874">
    <property type="term" value="C:microtubule"/>
    <property type="evidence" value="ECO:0007669"/>
    <property type="project" value="UniProtKB-KW"/>
</dbReference>
<evidence type="ECO:0000256" key="1">
    <source>
        <dbReference type="ARBA" id="ARBA00004114"/>
    </source>
</evidence>
<keyword evidence="7 14" id="KW-0547">Nucleotide-binding</keyword>
<feature type="region of interest" description="Disordered" evidence="15">
    <location>
        <begin position="437"/>
        <end position="471"/>
    </location>
</feature>
<dbReference type="Proteomes" id="UP000320333">
    <property type="component" value="Unassembled WGS sequence"/>
</dbReference>
<dbReference type="SUPFAM" id="SSF52490">
    <property type="entry name" value="Tubulin nucleotide-binding domain-like"/>
    <property type="match status" value="1"/>
</dbReference>
<dbReference type="InterPro" id="IPR000217">
    <property type="entry name" value="Tubulin"/>
</dbReference>
<keyword evidence="11" id="KW-0966">Cell projection</keyword>
<comment type="caution">
    <text evidence="17">The sequence shown here is derived from an EMBL/GenBank/DDBJ whole genome shotgun (WGS) entry which is preliminary data.</text>
</comment>
<dbReference type="GO" id="GO:0005525">
    <property type="term" value="F:GTP binding"/>
    <property type="evidence" value="ECO:0007669"/>
    <property type="project" value="UniProtKB-UniRule"/>
</dbReference>
<dbReference type="Gene3D" id="3.40.50.1440">
    <property type="entry name" value="Tubulin/FtsZ, GTPase domain"/>
    <property type="match status" value="1"/>
</dbReference>
<dbReference type="EMBL" id="QEAP01000931">
    <property type="protein sequence ID" value="TPX53764.1"/>
    <property type="molecule type" value="Genomic_DNA"/>
</dbReference>
<dbReference type="PRINTS" id="PR01161">
    <property type="entry name" value="TUBULIN"/>
</dbReference>
<evidence type="ECO:0000256" key="8">
    <source>
        <dbReference type="ARBA" id="ARBA00022794"/>
    </source>
</evidence>
<dbReference type="SUPFAM" id="SSF55307">
    <property type="entry name" value="Tubulin C-terminal domain-like"/>
    <property type="match status" value="1"/>
</dbReference>
<comment type="function">
    <text evidence="13">Acts as a positive regulator of hedgehog signaling and regulates ciliary function.</text>
</comment>
<evidence type="ECO:0000256" key="7">
    <source>
        <dbReference type="ARBA" id="ARBA00022741"/>
    </source>
</evidence>
<evidence type="ECO:0000256" key="10">
    <source>
        <dbReference type="ARBA" id="ARBA00023242"/>
    </source>
</evidence>
<gene>
    <name evidence="17" type="ORF">CcCBS67573_g09657</name>
</gene>
<dbReference type="Pfam" id="PF00091">
    <property type="entry name" value="Tubulin"/>
    <property type="match status" value="1"/>
</dbReference>
<dbReference type="InterPro" id="IPR036525">
    <property type="entry name" value="Tubulin/FtsZ_GTPase_sf"/>
</dbReference>
<keyword evidence="10" id="KW-0539">Nucleus</keyword>
<dbReference type="OrthoDB" id="2588702at2759"/>
<evidence type="ECO:0000256" key="13">
    <source>
        <dbReference type="ARBA" id="ARBA00046149"/>
    </source>
</evidence>
<evidence type="ECO:0000256" key="15">
    <source>
        <dbReference type="SAM" id="MobiDB-lite"/>
    </source>
</evidence>
<dbReference type="GO" id="GO:0005814">
    <property type="term" value="C:centriole"/>
    <property type="evidence" value="ECO:0007669"/>
    <property type="project" value="UniProtKB-SubCell"/>
</dbReference>
<dbReference type="GO" id="GO:0007017">
    <property type="term" value="P:microtubule-based process"/>
    <property type="evidence" value="ECO:0007669"/>
    <property type="project" value="InterPro"/>
</dbReference>
<dbReference type="GO" id="GO:0005929">
    <property type="term" value="C:cilium"/>
    <property type="evidence" value="ECO:0007669"/>
    <property type="project" value="UniProtKB-SubCell"/>
</dbReference>
<comment type="subcellular location">
    <subcellularLocation>
        <location evidence="3">Cell projection</location>
        <location evidence="3">Cilium</location>
    </subcellularLocation>
    <subcellularLocation>
        <location evidence="1">Cytoplasm</location>
        <location evidence="1">Cytoskeleton</location>
        <location evidence="1">Microtubule organizing center</location>
        <location evidence="1">Centrosome</location>
        <location evidence="1">Centriole</location>
    </subcellularLocation>
    <subcellularLocation>
        <location evidence="2">Nucleus</location>
    </subcellularLocation>
</comment>
<evidence type="ECO:0000256" key="4">
    <source>
        <dbReference type="ARBA" id="ARBA00009636"/>
    </source>
</evidence>
<keyword evidence="8" id="KW-0970">Cilium biogenesis/degradation</keyword>
<sequence length="523" mass="58020">MLLVEVGQVRHRLHSGRGAYESLQCGIQVGQTLVQLLSSDVQLDEILVDTERKTWLSIEQSDRRVVVDAGATGRGNNWAHGYSDDLGADKTLEAVRKCFESGASSDRNLMLTHRQAIFNWISHMVSDAVFESSIAGGTGSGLGSRITEEVRDAHPKQFIWNCVISPFASGETALQHYNSLLSLSSLQMSSDMISIFSNDVLMGSIAKQHSLYKSKGDSKISISELNQQIALTLAGVLLPTCPIVSNGDGDLQYLPMRDFSGLDLITQVAPMPACKIVSLATSENVINSEMRVGLNKGLTPPVSWDDLASDLLRNMAPASTSLKRSHISSRIYARNALGPEFWSRSDKLFSKVKSKLGPSIVPPPAKDLELVASSNFGKSLKSNNRSLTLISNGSDTIPTLQHLLQRSTDMYESGAYLHWYDRHYRYHHEACRPSKVKESVSKKASKSGWDSSLPGDKKRVSERGRASLSNGDEEEVDLFPWPYTRRTEKKIWMESDWDVKQLFEEAFYTVEGVLDSYKEFCTI</sequence>
<evidence type="ECO:0000256" key="12">
    <source>
        <dbReference type="ARBA" id="ARBA00030594"/>
    </source>
</evidence>
<evidence type="ECO:0000256" key="6">
    <source>
        <dbReference type="ARBA" id="ARBA00022701"/>
    </source>
</evidence>
<protein>
    <recommendedName>
        <fullName evidence="5">Tubulin delta chain</fullName>
    </recommendedName>
    <alternativeName>
        <fullName evidence="12">Delta-tubulin</fullName>
    </alternativeName>
</protein>
<dbReference type="GO" id="GO:0005634">
    <property type="term" value="C:nucleus"/>
    <property type="evidence" value="ECO:0007669"/>
    <property type="project" value="UniProtKB-SubCell"/>
</dbReference>
<comment type="similarity">
    <text evidence="4 14">Belongs to the tubulin family.</text>
</comment>
<dbReference type="InterPro" id="IPR008280">
    <property type="entry name" value="Tub_FtsZ_C"/>
</dbReference>
<keyword evidence="18" id="KW-1185">Reference proteome</keyword>
<dbReference type="SMART" id="SM00864">
    <property type="entry name" value="Tubulin"/>
    <property type="match status" value="1"/>
</dbReference>
<evidence type="ECO:0000256" key="2">
    <source>
        <dbReference type="ARBA" id="ARBA00004123"/>
    </source>
</evidence>
<dbReference type="InterPro" id="IPR002967">
    <property type="entry name" value="Delta_tubulin"/>
</dbReference>
<evidence type="ECO:0000313" key="18">
    <source>
        <dbReference type="Proteomes" id="UP000320333"/>
    </source>
</evidence>
<feature type="compositionally biased region" description="Basic and acidic residues" evidence="15">
    <location>
        <begin position="455"/>
        <end position="465"/>
    </location>
</feature>
<accession>A0A507DQ19</accession>
<dbReference type="PRINTS" id="PR01224">
    <property type="entry name" value="DELTATUBULIN"/>
</dbReference>
<name>A0A507DQ19_9FUNG</name>
<reference evidence="17 18" key="1">
    <citation type="journal article" date="2019" name="Sci. Rep.">
        <title>Comparative genomics of chytrid fungi reveal insights into the obligate biotrophic and pathogenic lifestyle of Synchytrium endobioticum.</title>
        <authorList>
            <person name="van de Vossenberg B.T.L.H."/>
            <person name="Warris S."/>
            <person name="Nguyen H.D.T."/>
            <person name="van Gent-Pelzer M.P.E."/>
            <person name="Joly D.L."/>
            <person name="van de Geest H.C."/>
            <person name="Bonants P.J.M."/>
            <person name="Smith D.S."/>
            <person name="Levesque C.A."/>
            <person name="van der Lee T.A.J."/>
        </authorList>
    </citation>
    <scope>NUCLEOTIDE SEQUENCE [LARGE SCALE GENOMIC DNA]</scope>
    <source>
        <strain evidence="17 18">CBS 675.73</strain>
    </source>
</reference>
<proteinExistence type="inferred from homology"/>
<dbReference type="InterPro" id="IPR003008">
    <property type="entry name" value="Tubulin_FtsZ_GTPase"/>
</dbReference>
<keyword evidence="9 14" id="KW-0342">GTP-binding</keyword>
<dbReference type="STRING" id="246404.A0A507DQ19"/>
<evidence type="ECO:0000259" key="16">
    <source>
        <dbReference type="SMART" id="SM00864"/>
    </source>
</evidence>
<evidence type="ECO:0000256" key="3">
    <source>
        <dbReference type="ARBA" id="ARBA00004138"/>
    </source>
</evidence>
<evidence type="ECO:0000256" key="5">
    <source>
        <dbReference type="ARBA" id="ARBA00014184"/>
    </source>
</evidence>
<dbReference type="GO" id="GO:0005200">
    <property type="term" value="F:structural constituent of cytoskeleton"/>
    <property type="evidence" value="ECO:0007669"/>
    <property type="project" value="InterPro"/>
</dbReference>
<evidence type="ECO:0000256" key="9">
    <source>
        <dbReference type="ARBA" id="ARBA00023134"/>
    </source>
</evidence>
<dbReference type="PANTHER" id="PTHR11588">
    <property type="entry name" value="TUBULIN"/>
    <property type="match status" value="1"/>
</dbReference>
<dbReference type="GO" id="GO:0030030">
    <property type="term" value="P:cell projection organization"/>
    <property type="evidence" value="ECO:0007669"/>
    <property type="project" value="UniProtKB-KW"/>
</dbReference>
<dbReference type="InterPro" id="IPR017975">
    <property type="entry name" value="Tubulin_CS"/>
</dbReference>
<keyword evidence="6 14" id="KW-0493">Microtubule</keyword>
<evidence type="ECO:0000256" key="11">
    <source>
        <dbReference type="ARBA" id="ARBA00023273"/>
    </source>
</evidence>
<feature type="domain" description="Tubulin/FtsZ GTPase" evidence="16">
    <location>
        <begin position="63"/>
        <end position="247"/>
    </location>
</feature>
<evidence type="ECO:0000256" key="14">
    <source>
        <dbReference type="RuleBase" id="RU000352"/>
    </source>
</evidence>
<evidence type="ECO:0000313" key="17">
    <source>
        <dbReference type="EMBL" id="TPX53764.1"/>
    </source>
</evidence>
<organism evidence="17 18">
    <name type="scientific">Chytriomyces confervae</name>
    <dbReference type="NCBI Taxonomy" id="246404"/>
    <lineage>
        <taxon>Eukaryota</taxon>
        <taxon>Fungi</taxon>
        <taxon>Fungi incertae sedis</taxon>
        <taxon>Chytridiomycota</taxon>
        <taxon>Chytridiomycota incertae sedis</taxon>
        <taxon>Chytridiomycetes</taxon>
        <taxon>Chytridiales</taxon>
        <taxon>Chytriomycetaceae</taxon>
        <taxon>Chytriomyces</taxon>
    </lineage>
</organism>
<dbReference type="PROSITE" id="PS00227">
    <property type="entry name" value="TUBULIN"/>
    <property type="match status" value="1"/>
</dbReference>